<evidence type="ECO:0000256" key="2">
    <source>
        <dbReference type="ARBA" id="ARBA00006730"/>
    </source>
</evidence>
<feature type="binding site" evidence="9">
    <location>
        <position position="294"/>
    </location>
    <ligand>
        <name>D-dopa</name>
        <dbReference type="ChEBI" id="CHEBI:149689"/>
    </ligand>
</feature>
<dbReference type="AlphaFoldDB" id="A0A5E4YAY7"/>
<dbReference type="Proteomes" id="UP000414233">
    <property type="component" value="Unassembled WGS sequence"/>
</dbReference>
<comment type="cofactor">
    <cofactor evidence="1 9">
        <name>FAD</name>
        <dbReference type="ChEBI" id="CHEBI:57692"/>
    </cofactor>
</comment>
<dbReference type="EC" id="1.4.3.3" evidence="6"/>
<evidence type="ECO:0000256" key="6">
    <source>
        <dbReference type="ARBA" id="ARBA00039101"/>
    </source>
</evidence>
<evidence type="ECO:0000256" key="7">
    <source>
        <dbReference type="ARBA" id="ARBA00039751"/>
    </source>
</evidence>
<evidence type="ECO:0000256" key="8">
    <source>
        <dbReference type="ARBA" id="ARBA00049547"/>
    </source>
</evidence>
<feature type="binding site" evidence="9">
    <location>
        <position position="269"/>
    </location>
    <ligand>
        <name>D-dopa</name>
        <dbReference type="ChEBI" id="CHEBI:149689"/>
    </ligand>
</feature>
<dbReference type="EMBL" id="CABPRZ010000023">
    <property type="protein sequence ID" value="VVE45844.1"/>
    <property type="molecule type" value="Genomic_DNA"/>
</dbReference>
<feature type="binding site" evidence="9">
    <location>
        <position position="214"/>
    </location>
    <ligand>
        <name>D-dopa</name>
        <dbReference type="ChEBI" id="CHEBI:149689"/>
    </ligand>
</feature>
<evidence type="ECO:0000313" key="11">
    <source>
        <dbReference type="EMBL" id="VVE45844.1"/>
    </source>
</evidence>
<dbReference type="PANTHER" id="PTHR11530:SF11">
    <property type="entry name" value="D-ASPARTATE OXIDASE"/>
    <property type="match status" value="1"/>
</dbReference>
<dbReference type="OrthoDB" id="246701at2"/>
<dbReference type="Gene3D" id="3.30.9.10">
    <property type="entry name" value="D-Amino Acid Oxidase, subunit A, domain 2"/>
    <property type="match status" value="1"/>
</dbReference>
<sequence length="315" mass="33463">MNRSHVGIVGCGVSGLTTGIAVLLSGRSVSIRSAEAPGHTTSMLAAAIWHPFFPSRDAAYLRRASRTYATLVALASDANSGVSMRELTEYFRTDDGIPWWAQCVPDVSRVPRSRVPSAYAGGYRMRVPVAHAGTYLNHLMSTFIELGGVFESGRVDAPDEMLVRCDAVVNCTGYGSVTWGDTSLGLSRGIVLRTERGGVRGCFIDDSDARRPTYIVERDTDCILGGFAEAGLTSTSVSRDQIEDIRARCIALCSDVAALKVLDVGVGFRPTRPSVRVERDGSNPGVIHNYGHGGGGFSLSWGCAADVAALLDGVA</sequence>
<dbReference type="SUPFAM" id="SSF51971">
    <property type="entry name" value="Nucleotide-binding domain"/>
    <property type="match status" value="1"/>
</dbReference>
<evidence type="ECO:0000256" key="9">
    <source>
        <dbReference type="PIRSR" id="PIRSR000189-1"/>
    </source>
</evidence>
<comment type="similarity">
    <text evidence="2">Belongs to the DAMOX/DASOX family.</text>
</comment>
<evidence type="ECO:0000256" key="3">
    <source>
        <dbReference type="ARBA" id="ARBA00022630"/>
    </source>
</evidence>
<dbReference type="RefSeq" id="WP_150699092.1">
    <property type="nucleotide sequence ID" value="NZ_CABPRZ010000023.1"/>
</dbReference>
<evidence type="ECO:0000256" key="5">
    <source>
        <dbReference type="ARBA" id="ARBA00023002"/>
    </source>
</evidence>
<keyword evidence="5" id="KW-0560">Oxidoreductase</keyword>
<feature type="domain" description="FAD dependent oxidoreductase" evidence="10">
    <location>
        <begin position="6"/>
        <end position="310"/>
    </location>
</feature>
<dbReference type="PIRSF" id="PIRSF000189">
    <property type="entry name" value="D-aa_oxidase"/>
    <property type="match status" value="1"/>
</dbReference>
<keyword evidence="12" id="KW-1185">Reference proteome</keyword>
<name>A0A5E4YAY7_9BURK</name>
<organism evidence="11 12">
    <name type="scientific">Pandoraea terrae</name>
    <dbReference type="NCBI Taxonomy" id="1537710"/>
    <lineage>
        <taxon>Bacteria</taxon>
        <taxon>Pseudomonadati</taxon>
        <taxon>Pseudomonadota</taxon>
        <taxon>Betaproteobacteria</taxon>
        <taxon>Burkholderiales</taxon>
        <taxon>Burkholderiaceae</taxon>
        <taxon>Pandoraea</taxon>
    </lineage>
</organism>
<dbReference type="GO" id="GO:0005737">
    <property type="term" value="C:cytoplasm"/>
    <property type="evidence" value="ECO:0007669"/>
    <property type="project" value="TreeGrafter"/>
</dbReference>
<feature type="binding site" evidence="9">
    <location>
        <begin position="41"/>
        <end position="42"/>
    </location>
    <ligand>
        <name>FAD</name>
        <dbReference type="ChEBI" id="CHEBI:57692"/>
    </ligand>
</feature>
<comment type="catalytic activity">
    <reaction evidence="8">
        <text>a D-alpha-amino acid + O2 + H2O = a 2-oxocarboxylate + H2O2 + NH4(+)</text>
        <dbReference type="Rhea" id="RHEA:21816"/>
        <dbReference type="ChEBI" id="CHEBI:15377"/>
        <dbReference type="ChEBI" id="CHEBI:15379"/>
        <dbReference type="ChEBI" id="CHEBI:16240"/>
        <dbReference type="ChEBI" id="CHEBI:28938"/>
        <dbReference type="ChEBI" id="CHEBI:35179"/>
        <dbReference type="ChEBI" id="CHEBI:59871"/>
        <dbReference type="EC" id="1.4.3.3"/>
    </reaction>
    <physiologicalReaction direction="left-to-right" evidence="8">
        <dbReference type="Rhea" id="RHEA:21817"/>
    </physiologicalReaction>
</comment>
<evidence type="ECO:0000256" key="1">
    <source>
        <dbReference type="ARBA" id="ARBA00001974"/>
    </source>
</evidence>
<evidence type="ECO:0000259" key="10">
    <source>
        <dbReference type="Pfam" id="PF01266"/>
    </source>
</evidence>
<dbReference type="InterPro" id="IPR023209">
    <property type="entry name" value="DAO"/>
</dbReference>
<keyword evidence="4 9" id="KW-0274">FAD</keyword>
<dbReference type="SUPFAM" id="SSF54373">
    <property type="entry name" value="FAD-linked reductases, C-terminal domain"/>
    <property type="match status" value="1"/>
</dbReference>
<dbReference type="GO" id="GO:0019478">
    <property type="term" value="P:D-amino acid catabolic process"/>
    <property type="evidence" value="ECO:0007669"/>
    <property type="project" value="TreeGrafter"/>
</dbReference>
<dbReference type="GO" id="GO:0071949">
    <property type="term" value="F:FAD binding"/>
    <property type="evidence" value="ECO:0007669"/>
    <property type="project" value="InterPro"/>
</dbReference>
<reference evidence="11 12" key="1">
    <citation type="submission" date="2019-08" db="EMBL/GenBank/DDBJ databases">
        <authorList>
            <person name="Peeters C."/>
        </authorList>
    </citation>
    <scope>NUCLEOTIDE SEQUENCE [LARGE SCALE GENOMIC DNA]</scope>
    <source>
        <strain evidence="11 12">LMG 30175</strain>
    </source>
</reference>
<keyword evidence="3" id="KW-0285">Flavoprotein</keyword>
<proteinExistence type="inferred from homology"/>
<feature type="binding site" evidence="9">
    <location>
        <position position="172"/>
    </location>
    <ligand>
        <name>FAD</name>
        <dbReference type="ChEBI" id="CHEBI:57692"/>
    </ligand>
</feature>
<evidence type="ECO:0000313" key="12">
    <source>
        <dbReference type="Proteomes" id="UP000414233"/>
    </source>
</evidence>
<feature type="binding site" evidence="9">
    <location>
        <position position="155"/>
    </location>
    <ligand>
        <name>FAD</name>
        <dbReference type="ChEBI" id="CHEBI:57692"/>
    </ligand>
</feature>
<protein>
    <recommendedName>
        <fullName evidence="7">D-amino-acid oxidase</fullName>
        <ecNumber evidence="6">1.4.3.3</ecNumber>
    </recommendedName>
</protein>
<gene>
    <name evidence="11" type="ORF">PTE30175_04301</name>
</gene>
<dbReference type="Pfam" id="PF01266">
    <property type="entry name" value="DAO"/>
    <property type="match status" value="1"/>
</dbReference>
<dbReference type="Gene3D" id="3.40.50.720">
    <property type="entry name" value="NAD(P)-binding Rossmann-like Domain"/>
    <property type="match status" value="1"/>
</dbReference>
<dbReference type="PROSITE" id="PS00677">
    <property type="entry name" value="DAO"/>
    <property type="match status" value="1"/>
</dbReference>
<dbReference type="InterPro" id="IPR006181">
    <property type="entry name" value="D-amino_acid_oxidase_CS"/>
</dbReference>
<evidence type="ECO:0000256" key="4">
    <source>
        <dbReference type="ARBA" id="ARBA00022827"/>
    </source>
</evidence>
<dbReference type="GO" id="GO:0003884">
    <property type="term" value="F:D-amino-acid oxidase activity"/>
    <property type="evidence" value="ECO:0007669"/>
    <property type="project" value="UniProtKB-EC"/>
</dbReference>
<dbReference type="PANTHER" id="PTHR11530">
    <property type="entry name" value="D-AMINO ACID OXIDASE"/>
    <property type="match status" value="1"/>
</dbReference>
<accession>A0A5E4YAY7</accession>
<dbReference type="InterPro" id="IPR006076">
    <property type="entry name" value="FAD-dep_OxRdtase"/>
</dbReference>